<feature type="non-terminal residue" evidence="1">
    <location>
        <position position="1"/>
    </location>
</feature>
<keyword evidence="2" id="KW-1185">Reference proteome</keyword>
<proteinExistence type="predicted"/>
<feature type="non-terminal residue" evidence="1">
    <location>
        <position position="253"/>
    </location>
</feature>
<evidence type="ECO:0000313" key="1">
    <source>
        <dbReference type="EMBL" id="ETO33575.1"/>
    </source>
</evidence>
<evidence type="ECO:0000313" key="2">
    <source>
        <dbReference type="Proteomes" id="UP000023152"/>
    </source>
</evidence>
<dbReference type="Proteomes" id="UP000023152">
    <property type="component" value="Unassembled WGS sequence"/>
</dbReference>
<dbReference type="AlphaFoldDB" id="X6P4V7"/>
<gene>
    <name evidence="1" type="ORF">RFI_03527</name>
</gene>
<reference evidence="1 2" key="1">
    <citation type="journal article" date="2013" name="Curr. Biol.">
        <title>The Genome of the Foraminiferan Reticulomyxa filosa.</title>
        <authorList>
            <person name="Glockner G."/>
            <person name="Hulsmann N."/>
            <person name="Schleicher M."/>
            <person name="Noegel A.A."/>
            <person name="Eichinger L."/>
            <person name="Gallinger C."/>
            <person name="Pawlowski J."/>
            <person name="Sierra R."/>
            <person name="Euteneuer U."/>
            <person name="Pillet L."/>
            <person name="Moustafa A."/>
            <person name="Platzer M."/>
            <person name="Groth M."/>
            <person name="Szafranski K."/>
            <person name="Schliwa M."/>
        </authorList>
    </citation>
    <scope>NUCLEOTIDE SEQUENCE [LARGE SCALE GENOMIC DNA]</scope>
</reference>
<protein>
    <submittedName>
        <fullName evidence="1">Uncharacterized protein</fullName>
    </submittedName>
</protein>
<dbReference type="EMBL" id="ASPP01003289">
    <property type="protein sequence ID" value="ETO33575.1"/>
    <property type="molecule type" value="Genomic_DNA"/>
</dbReference>
<name>X6P4V7_RETFI</name>
<accession>X6P4V7</accession>
<comment type="caution">
    <text evidence="1">The sequence shown here is derived from an EMBL/GenBank/DDBJ whole genome shotgun (WGS) entry which is preliminary data.</text>
</comment>
<sequence length="253" mass="29119">IIYSIIFFIDPHITLSYLTEYPKIKLYNYKLNIFFVSTFHPDVVGLYDPPLEKQSQKRTNCFCVCIKKFYIIFTGNNAKWIASVGISCSLVWGGASNNSKNKLINQKKICVNKLYVEMHAVKSKKDKWVDISYPQQITCDDVDKLYKTEWISSIKIYMSQSKAQNDTCNIFEGNFIRGVTLQTNYLRKFSCLTFGIADRANYIAYSITPPDICYALIFVGFPGNGYLYGLQTTWENVCDVDQQEALSQAENFQ</sequence>
<organism evidence="1 2">
    <name type="scientific">Reticulomyxa filosa</name>
    <dbReference type="NCBI Taxonomy" id="46433"/>
    <lineage>
        <taxon>Eukaryota</taxon>
        <taxon>Sar</taxon>
        <taxon>Rhizaria</taxon>
        <taxon>Retaria</taxon>
        <taxon>Foraminifera</taxon>
        <taxon>Monothalamids</taxon>
        <taxon>Reticulomyxidae</taxon>
        <taxon>Reticulomyxa</taxon>
    </lineage>
</organism>